<reference evidence="2" key="1">
    <citation type="journal article" date="2014" name="Front. Microbiol.">
        <title>High frequency of phylogenetically diverse reductive dehalogenase-homologous genes in deep subseafloor sedimentary metagenomes.</title>
        <authorList>
            <person name="Kawai M."/>
            <person name="Futagami T."/>
            <person name="Toyoda A."/>
            <person name="Takaki Y."/>
            <person name="Nishi S."/>
            <person name="Hori S."/>
            <person name="Arai W."/>
            <person name="Tsubouchi T."/>
            <person name="Morono Y."/>
            <person name="Uchiyama I."/>
            <person name="Ito T."/>
            <person name="Fujiyama A."/>
            <person name="Inagaki F."/>
            <person name="Takami H."/>
        </authorList>
    </citation>
    <scope>NUCLEOTIDE SEQUENCE</scope>
    <source>
        <strain evidence="2">Expedition CK06-06</strain>
    </source>
</reference>
<dbReference type="AlphaFoldDB" id="X0WYQ9"/>
<accession>X0WYQ9</accession>
<organism evidence="2">
    <name type="scientific">marine sediment metagenome</name>
    <dbReference type="NCBI Taxonomy" id="412755"/>
    <lineage>
        <taxon>unclassified sequences</taxon>
        <taxon>metagenomes</taxon>
        <taxon>ecological metagenomes</taxon>
    </lineage>
</organism>
<comment type="caution">
    <text evidence="2">The sequence shown here is derived from an EMBL/GenBank/DDBJ whole genome shotgun (WGS) entry which is preliminary data.</text>
</comment>
<protein>
    <submittedName>
        <fullName evidence="2">Uncharacterized protein</fullName>
    </submittedName>
</protein>
<sequence length="98" mass="10751">MSVYDRLNFDLNRIPEREDTFMPNRPPVTDAPLSNVAQPPVFNQLTPEQQLALQNFQNSAPAQIDLGGGLGGFSIPQITLDNILANMPQGIFGYQPPA</sequence>
<feature type="non-terminal residue" evidence="2">
    <location>
        <position position="98"/>
    </location>
</feature>
<evidence type="ECO:0000313" key="2">
    <source>
        <dbReference type="EMBL" id="GAG29558.1"/>
    </source>
</evidence>
<gene>
    <name evidence="2" type="ORF">S01H1_73475</name>
</gene>
<evidence type="ECO:0000256" key="1">
    <source>
        <dbReference type="SAM" id="MobiDB-lite"/>
    </source>
</evidence>
<name>X0WYQ9_9ZZZZ</name>
<dbReference type="EMBL" id="BARS01049098">
    <property type="protein sequence ID" value="GAG29558.1"/>
    <property type="molecule type" value="Genomic_DNA"/>
</dbReference>
<proteinExistence type="predicted"/>
<feature type="region of interest" description="Disordered" evidence="1">
    <location>
        <begin position="18"/>
        <end position="37"/>
    </location>
</feature>